<dbReference type="STRING" id="1447883.A0A2B7Y7N1"/>
<feature type="region of interest" description="Disordered" evidence="1">
    <location>
        <begin position="123"/>
        <end position="187"/>
    </location>
</feature>
<dbReference type="AlphaFoldDB" id="A0A2B7Y7N1"/>
<feature type="region of interest" description="Disordered" evidence="1">
    <location>
        <begin position="741"/>
        <end position="772"/>
    </location>
</feature>
<feature type="region of interest" description="Disordered" evidence="1">
    <location>
        <begin position="200"/>
        <end position="261"/>
    </location>
</feature>
<feature type="compositionally biased region" description="Basic and acidic residues" evidence="1">
    <location>
        <begin position="609"/>
        <end position="625"/>
    </location>
</feature>
<feature type="compositionally biased region" description="Low complexity" evidence="1">
    <location>
        <begin position="749"/>
        <end position="760"/>
    </location>
</feature>
<proteinExistence type="predicted"/>
<feature type="compositionally biased region" description="Polar residues" evidence="1">
    <location>
        <begin position="246"/>
        <end position="261"/>
    </location>
</feature>
<keyword evidence="3" id="KW-1185">Reference proteome</keyword>
<dbReference type="Proteomes" id="UP000224634">
    <property type="component" value="Unassembled WGS sequence"/>
</dbReference>
<evidence type="ECO:0000313" key="3">
    <source>
        <dbReference type="Proteomes" id="UP000224634"/>
    </source>
</evidence>
<evidence type="ECO:0000313" key="2">
    <source>
        <dbReference type="EMBL" id="PGH17109.1"/>
    </source>
</evidence>
<feature type="compositionally biased region" description="Polar residues" evidence="1">
    <location>
        <begin position="166"/>
        <end position="187"/>
    </location>
</feature>
<feature type="region of interest" description="Disordered" evidence="1">
    <location>
        <begin position="398"/>
        <end position="424"/>
    </location>
</feature>
<gene>
    <name evidence="2" type="ORF">AJ80_04984</name>
</gene>
<dbReference type="EMBL" id="PDNA01000068">
    <property type="protein sequence ID" value="PGH17109.1"/>
    <property type="molecule type" value="Genomic_DNA"/>
</dbReference>
<feature type="compositionally biased region" description="Polar residues" evidence="1">
    <location>
        <begin position="668"/>
        <end position="683"/>
    </location>
</feature>
<evidence type="ECO:0000256" key="1">
    <source>
        <dbReference type="SAM" id="MobiDB-lite"/>
    </source>
</evidence>
<reference evidence="2 3" key="1">
    <citation type="submission" date="2017-10" db="EMBL/GenBank/DDBJ databases">
        <title>Comparative genomics in systemic dimorphic fungi from Ajellomycetaceae.</title>
        <authorList>
            <person name="Munoz J.F."/>
            <person name="Mcewen J.G."/>
            <person name="Clay O.K."/>
            <person name="Cuomo C.A."/>
        </authorList>
    </citation>
    <scope>NUCLEOTIDE SEQUENCE [LARGE SCALE GENOMIC DNA]</scope>
    <source>
        <strain evidence="2 3">UAMH7299</strain>
    </source>
</reference>
<feature type="compositionally biased region" description="Basic and acidic residues" evidence="1">
    <location>
        <begin position="145"/>
        <end position="158"/>
    </location>
</feature>
<protein>
    <submittedName>
        <fullName evidence="2">Uncharacterized protein</fullName>
    </submittedName>
</protein>
<feature type="region of interest" description="Disordered" evidence="1">
    <location>
        <begin position="534"/>
        <end position="558"/>
    </location>
</feature>
<accession>A0A2B7Y7N1</accession>
<dbReference type="OrthoDB" id="5419922at2759"/>
<organism evidence="2 3">
    <name type="scientific">Polytolypa hystricis (strain UAMH7299)</name>
    <dbReference type="NCBI Taxonomy" id="1447883"/>
    <lineage>
        <taxon>Eukaryota</taxon>
        <taxon>Fungi</taxon>
        <taxon>Dikarya</taxon>
        <taxon>Ascomycota</taxon>
        <taxon>Pezizomycotina</taxon>
        <taxon>Eurotiomycetes</taxon>
        <taxon>Eurotiomycetidae</taxon>
        <taxon>Onygenales</taxon>
        <taxon>Onygenales incertae sedis</taxon>
        <taxon>Polytolypa</taxon>
    </lineage>
</organism>
<feature type="region of interest" description="Disordered" evidence="1">
    <location>
        <begin position="1"/>
        <end position="38"/>
    </location>
</feature>
<feature type="compositionally biased region" description="Polar residues" evidence="1">
    <location>
        <begin position="123"/>
        <end position="141"/>
    </location>
</feature>
<comment type="caution">
    <text evidence="2">The sequence shown here is derived from an EMBL/GenBank/DDBJ whole genome shotgun (WGS) entry which is preliminary data.</text>
</comment>
<feature type="region of interest" description="Disordered" evidence="1">
    <location>
        <begin position="276"/>
        <end position="369"/>
    </location>
</feature>
<sequence length="772" mass="83550">MTFRRPTSPISFEALSPIPAEPLVEPSDSEDELDDTARAAKRRRIEQLGRAYLEGKPLFILTAGLKGPFEDGWVNPWSRSRVRQGAPRRSGILERRTVSAPLEIPDSASVTYALSPQPISSARNSYMASDSSHVSIQPSVRNSKRREPDHRSQRDLNVKKRKDNLGNLSRSPSRVDSVARSTSVSSLQYRSESYIKNTHNTWLKKDQTRLHPRVINPPRSPSPTPSSRPAVLDRSMRVSRKPADRTASSKANHGSQAHQPLSAVSSGFTAINVPRAPVPPNTYQDVPDPPTSPLSVSGTRLGNVGRQHQDVPVAKGNTPPGGRSRFSKPGAPASALTGRGRRGVNGDSQKWKRSSMNKNSHSASHTTQLSHCLPQLGKQQNKQIYMSLGDGFIAEPEALSHSPKQNSGRSHKQGHQSASANTDIEDHCEGSFIYHSATYRTTSYTFDQADRNSDGGGSTIPSAQIVPGNSKLAPPILSLYSTNPADTNNTIKNASQHQSSDDQLSTQAAVAIAQRSLQDDLATPVKAGIGLLAQKSGKHTGSQRRISIDHPINQPQPVNLYTTPTGGAATPLANDLHRNDFSTQAMINAMTPYALDTAKKEPARRRSIRDRSNESDVSASHDRGVLKQPHYDTLPPRLETKHSNMTEARSQNAPAPVSSNGHPPYVGSANTQQPHAENLSLPNSSTTALPFTLTTTSTNSTTRHQDGQGAADGLDDFDLSQAIADAGSFLQTWDIEKDLQQYSNANDNASPPTTSAGAPPLKSILRADAVQR</sequence>
<feature type="region of interest" description="Disordered" evidence="1">
    <location>
        <begin position="592"/>
        <end position="691"/>
    </location>
</feature>
<name>A0A2B7Y7N1_POLH7</name>
<feature type="compositionally biased region" description="Polar residues" evidence="1">
    <location>
        <begin position="645"/>
        <end position="661"/>
    </location>
</feature>
<feature type="compositionally biased region" description="Polar residues" evidence="1">
    <location>
        <begin position="354"/>
        <end position="369"/>
    </location>
</feature>